<dbReference type="EMBL" id="NGFN01000286">
    <property type="protein sequence ID" value="OUC95832.1"/>
    <property type="molecule type" value="Genomic_DNA"/>
</dbReference>
<feature type="domain" description="Pyrrolo-quinoline quinone repeat" evidence="3">
    <location>
        <begin position="82"/>
        <end position="188"/>
    </location>
</feature>
<keyword evidence="2" id="KW-0812">Transmembrane</keyword>
<feature type="compositionally biased region" description="Basic and acidic residues" evidence="1">
    <location>
        <begin position="1"/>
        <end position="22"/>
    </location>
</feature>
<sequence>MKPRKRGSENGAKENRLSESEFHGPTSIQIGNNTRQFNVYGSSLALLALLAAIAVLLAAPWKKEEVPQKEKPRRVTPSKVEQGGRFYVADDAGFLSALDPATGKELWSFHPRGAISVSHISGGGRVYASALGRASNALYALDAYNGDPIWSIDEGCVGHPIGTGPSSLIVDTGSAICALDDESGAKEWEIEGEFADSFIDLKTDTLFSSGDHTLRASNITNGSIRWQVSAEQGEILAATEKAVIVESEARLRAFDPRTGGHKWSRKVEELERGGVATPEAMFLFSDATGLHALHTDTGHDIWRLTEGVGNPVYSKGTVYTATEEGVVALSGKTGRKMWNVEVADNDKFSSLQYHKGLFAPLDMLYLVNSAAAVAFFPTDGAVAWKARIERELVSSLMQEHSLLAAQGAVLVREGGNDVKVFDTASGHVRWTYTARGQIEKATYSGSPGSMEIIDRIL</sequence>
<dbReference type="Gene3D" id="2.40.128.630">
    <property type="match status" value="1"/>
</dbReference>
<dbReference type="Gene3D" id="2.130.10.10">
    <property type="entry name" value="YVTN repeat-like/Quinoprotein amine dehydrogenase"/>
    <property type="match status" value="1"/>
</dbReference>
<dbReference type="InterPro" id="IPR018391">
    <property type="entry name" value="PQQ_b-propeller_rpt"/>
</dbReference>
<proteinExistence type="predicted"/>
<dbReference type="PANTHER" id="PTHR34512">
    <property type="entry name" value="CELL SURFACE PROTEIN"/>
    <property type="match status" value="1"/>
</dbReference>
<dbReference type="RefSeq" id="WP_086604434.1">
    <property type="nucleotide sequence ID" value="NZ_NGFN01000286.1"/>
</dbReference>
<evidence type="ECO:0000256" key="2">
    <source>
        <dbReference type="SAM" id="Phobius"/>
    </source>
</evidence>
<evidence type="ECO:0000313" key="4">
    <source>
        <dbReference type="EMBL" id="OUC95832.1"/>
    </source>
</evidence>
<keyword evidence="2" id="KW-0472">Membrane</keyword>
<dbReference type="InterPro" id="IPR002372">
    <property type="entry name" value="PQQ_rpt_dom"/>
</dbReference>
<feature type="region of interest" description="Disordered" evidence="1">
    <location>
        <begin position="1"/>
        <end position="28"/>
    </location>
</feature>
<comment type="caution">
    <text evidence="4">The sequence shown here is derived from an EMBL/GenBank/DDBJ whole genome shotgun (WGS) entry which is preliminary data.</text>
</comment>
<protein>
    <recommendedName>
        <fullName evidence="3">Pyrrolo-quinoline quinone repeat domain-containing protein</fullName>
    </recommendedName>
</protein>
<accession>A0A243RNJ3</accession>
<feature type="domain" description="Pyrrolo-quinoline quinone repeat" evidence="3">
    <location>
        <begin position="248"/>
        <end position="389"/>
    </location>
</feature>
<evidence type="ECO:0000259" key="3">
    <source>
        <dbReference type="Pfam" id="PF13360"/>
    </source>
</evidence>
<keyword evidence="2" id="KW-1133">Transmembrane helix</keyword>
<reference evidence="4 5" key="1">
    <citation type="submission" date="2017-05" db="EMBL/GenBank/DDBJ databases">
        <title>Biotechnological potential of actinobacteria isolated from South African environments.</title>
        <authorList>
            <person name="Le Roes-Hill M."/>
            <person name="Prins A."/>
            <person name="Durrell K.A."/>
        </authorList>
    </citation>
    <scope>NUCLEOTIDE SEQUENCE [LARGE SCALE GENOMIC DNA]</scope>
    <source>
        <strain evidence="4 5">HMC13</strain>
    </source>
</reference>
<gene>
    <name evidence="4" type="ORF">CA983_32695</name>
</gene>
<dbReference type="SUPFAM" id="SSF50998">
    <property type="entry name" value="Quinoprotein alcohol dehydrogenase-like"/>
    <property type="match status" value="2"/>
</dbReference>
<dbReference type="InterPro" id="IPR015943">
    <property type="entry name" value="WD40/YVTN_repeat-like_dom_sf"/>
</dbReference>
<dbReference type="PANTHER" id="PTHR34512:SF30">
    <property type="entry name" value="OUTER MEMBRANE PROTEIN ASSEMBLY FACTOR BAMB"/>
    <property type="match status" value="1"/>
</dbReference>
<feature type="transmembrane region" description="Helical" evidence="2">
    <location>
        <begin position="37"/>
        <end position="61"/>
    </location>
</feature>
<evidence type="ECO:0000313" key="5">
    <source>
        <dbReference type="Proteomes" id="UP000195105"/>
    </source>
</evidence>
<dbReference type="Proteomes" id="UP000195105">
    <property type="component" value="Unassembled WGS sequence"/>
</dbReference>
<keyword evidence="5" id="KW-1185">Reference proteome</keyword>
<dbReference type="Pfam" id="PF13360">
    <property type="entry name" value="PQQ_2"/>
    <property type="match status" value="2"/>
</dbReference>
<evidence type="ECO:0000256" key="1">
    <source>
        <dbReference type="SAM" id="MobiDB-lite"/>
    </source>
</evidence>
<dbReference type="AlphaFoldDB" id="A0A243RNJ3"/>
<dbReference type="SMART" id="SM00564">
    <property type="entry name" value="PQQ"/>
    <property type="match status" value="8"/>
</dbReference>
<name>A0A243RNJ3_9ACTN</name>
<organism evidence="4 5">
    <name type="scientific">Streptomyces swartbergensis</name>
    <dbReference type="NCBI Taxonomy" id="487165"/>
    <lineage>
        <taxon>Bacteria</taxon>
        <taxon>Bacillati</taxon>
        <taxon>Actinomycetota</taxon>
        <taxon>Actinomycetes</taxon>
        <taxon>Kitasatosporales</taxon>
        <taxon>Streptomycetaceae</taxon>
        <taxon>Streptomyces</taxon>
    </lineage>
</organism>
<dbReference type="InterPro" id="IPR011047">
    <property type="entry name" value="Quinoprotein_ADH-like_sf"/>
</dbReference>